<dbReference type="EMBL" id="CP151800">
    <property type="protein sequence ID" value="WZW00245.1"/>
    <property type="molecule type" value="Genomic_DNA"/>
</dbReference>
<name>A0ABZ3BAL8_9ENTR</name>
<proteinExistence type="predicted"/>
<feature type="domain" description="Transposase InsH N-terminal" evidence="2">
    <location>
        <begin position="45"/>
        <end position="139"/>
    </location>
</feature>
<dbReference type="RefSeq" id="WP_342325164.1">
    <property type="nucleotide sequence ID" value="NZ_CP151800.1"/>
</dbReference>
<dbReference type="Proteomes" id="UP001466893">
    <property type="component" value="Chromosome"/>
</dbReference>
<evidence type="ECO:0000259" key="2">
    <source>
        <dbReference type="Pfam" id="PF05598"/>
    </source>
</evidence>
<sequence length="216" mass="24569">MTELDGKLAEWVAIARSEGPVIVDRYESPWVCIVSYPTWQKISHLKSYIPADNHALINLREAIDNALAYAGDALVDLAERCESGVAPKIVIRAWVLQVVYSVWRDEMVCEALHYNMLWRWFVGYTDVWETLPEDTMFLRDMQRVSADPRVVDMIHRCLLNNMQMLADAGQFVVNYGLLNTLRAHFAVTEGSHEAKESLTPHAADQKPKRNGPIMPG</sequence>
<keyword evidence="4" id="KW-1185">Reference proteome</keyword>
<accession>A0ABZ3BAL8</accession>
<feature type="region of interest" description="Disordered" evidence="1">
    <location>
        <begin position="194"/>
        <end position="216"/>
    </location>
</feature>
<evidence type="ECO:0000256" key="1">
    <source>
        <dbReference type="SAM" id="MobiDB-lite"/>
    </source>
</evidence>
<feature type="compositionally biased region" description="Basic and acidic residues" evidence="1">
    <location>
        <begin position="194"/>
        <end position="207"/>
    </location>
</feature>
<dbReference type="Pfam" id="PF05598">
    <property type="entry name" value="DUF772"/>
    <property type="match status" value="1"/>
</dbReference>
<protein>
    <submittedName>
        <fullName evidence="3">Transposase</fullName>
    </submittedName>
</protein>
<reference evidence="3 4" key="1">
    <citation type="submission" date="2024-04" db="EMBL/GenBank/DDBJ databases">
        <title>Kosakonia calanthae sp. nov., a halophilic bacterium isolated from leaves of Calanthe tiplacata.</title>
        <authorList>
            <person name="Wu P."/>
        </authorList>
    </citation>
    <scope>NUCLEOTIDE SEQUENCE [LARGE SCALE GENOMIC DNA]</scope>
    <source>
        <strain evidence="3 4">BYX6</strain>
    </source>
</reference>
<evidence type="ECO:0000313" key="4">
    <source>
        <dbReference type="Proteomes" id="UP001466893"/>
    </source>
</evidence>
<organism evidence="3 4">
    <name type="scientific">Kosakonia calanthes</name>
    <dbReference type="NCBI Taxonomy" id="3139408"/>
    <lineage>
        <taxon>Bacteria</taxon>
        <taxon>Pseudomonadati</taxon>
        <taxon>Pseudomonadota</taxon>
        <taxon>Gammaproteobacteria</taxon>
        <taxon>Enterobacterales</taxon>
        <taxon>Enterobacteriaceae</taxon>
        <taxon>Kosakonia</taxon>
    </lineage>
</organism>
<dbReference type="InterPro" id="IPR008490">
    <property type="entry name" value="Transposase_InsH_N"/>
</dbReference>
<evidence type="ECO:0000313" key="3">
    <source>
        <dbReference type="EMBL" id="WZW00245.1"/>
    </source>
</evidence>
<gene>
    <name evidence="3" type="ORF">AAEY27_10320</name>
</gene>